<keyword evidence="2" id="KW-1185">Reference proteome</keyword>
<dbReference type="Proteomes" id="UP001163293">
    <property type="component" value="Chromosome"/>
</dbReference>
<sequence length="70" mass="7944">MLTDVYVLRPGIPALLQLSGIENDLSCGLWHPAARGEVDFPAVEFEYLVFRVEVDRNQDRKTILIVVPTF</sequence>
<dbReference type="EMBL" id="CP101185">
    <property type="protein sequence ID" value="UYV97023.1"/>
    <property type="molecule type" value="Genomic_DNA"/>
</dbReference>
<dbReference type="AlphaFoldDB" id="A0AAX3EGC9"/>
<reference evidence="1" key="1">
    <citation type="submission" date="2022-07" db="EMBL/GenBank/DDBJ databases">
        <authorList>
            <person name="Wu T."/>
        </authorList>
    </citation>
    <scope>NUCLEOTIDE SEQUENCE</scope>
    <source>
        <strain evidence="1">SD-1</strain>
    </source>
</reference>
<accession>A0AAX3EGC9</accession>
<organism evidence="1 2">
    <name type="scientific">Paenarthrobacter ureafaciens</name>
    <dbReference type="NCBI Taxonomy" id="37931"/>
    <lineage>
        <taxon>Bacteria</taxon>
        <taxon>Bacillati</taxon>
        <taxon>Actinomycetota</taxon>
        <taxon>Actinomycetes</taxon>
        <taxon>Micrococcales</taxon>
        <taxon>Micrococcaceae</taxon>
        <taxon>Paenarthrobacter</taxon>
    </lineage>
</organism>
<proteinExistence type="predicted"/>
<gene>
    <name evidence="1" type="ORF">NL394_18585</name>
</gene>
<evidence type="ECO:0000313" key="1">
    <source>
        <dbReference type="EMBL" id="UYV97023.1"/>
    </source>
</evidence>
<evidence type="ECO:0000313" key="2">
    <source>
        <dbReference type="Proteomes" id="UP001163293"/>
    </source>
</evidence>
<name>A0AAX3EGC9_PAEUR</name>
<protein>
    <submittedName>
        <fullName evidence="1">Uncharacterized protein</fullName>
    </submittedName>
</protein>